<dbReference type="eggNOG" id="ENOG502QPSP">
    <property type="taxonomic scope" value="Eukaryota"/>
</dbReference>
<keyword evidence="7" id="KW-1185">Reference proteome</keyword>
<evidence type="ECO:0000256" key="2">
    <source>
        <dbReference type="ARBA" id="ARBA00008639"/>
    </source>
</evidence>
<dbReference type="Gene3D" id="3.40.50.1100">
    <property type="match status" value="2"/>
</dbReference>
<evidence type="ECO:0000256" key="3">
    <source>
        <dbReference type="ARBA" id="ARBA00022898"/>
    </source>
</evidence>
<dbReference type="PANTHER" id="PTHR43780:SF7">
    <property type="entry name" value="D-CYSTEINE DESULFHYDRASE 2, MITOCHONDRIAL"/>
    <property type="match status" value="1"/>
</dbReference>
<dbReference type="KEGG" id="csl:COCSUDRAFT_46511"/>
<evidence type="ECO:0000256" key="4">
    <source>
        <dbReference type="PIRSR" id="PIRSR006278-1"/>
    </source>
</evidence>
<dbReference type="OrthoDB" id="10266364at2759"/>
<comment type="similarity">
    <text evidence="2">Belongs to the ACC deaminase/D-cysteine desulfhydrase family.</text>
</comment>
<dbReference type="PANTHER" id="PTHR43780">
    <property type="entry name" value="1-AMINOCYCLOPROPANE-1-CARBOXYLATE DEAMINASE-RELATED"/>
    <property type="match status" value="1"/>
</dbReference>
<keyword evidence="3" id="KW-0663">Pyridoxal phosphate</keyword>
<name>I0Z669_COCSC</name>
<dbReference type="SUPFAM" id="SSF53686">
    <property type="entry name" value="Tryptophan synthase beta subunit-like PLP-dependent enzymes"/>
    <property type="match status" value="1"/>
</dbReference>
<dbReference type="InterPro" id="IPR036052">
    <property type="entry name" value="TrpB-like_PALP_sf"/>
</dbReference>
<dbReference type="STRING" id="574566.I0Z669"/>
<dbReference type="EMBL" id="AGSI01000003">
    <property type="protein sequence ID" value="EIE26138.1"/>
    <property type="molecule type" value="Genomic_DNA"/>
</dbReference>
<organism evidence="6 7">
    <name type="scientific">Coccomyxa subellipsoidea (strain C-169)</name>
    <name type="common">Green microalga</name>
    <dbReference type="NCBI Taxonomy" id="574566"/>
    <lineage>
        <taxon>Eukaryota</taxon>
        <taxon>Viridiplantae</taxon>
        <taxon>Chlorophyta</taxon>
        <taxon>core chlorophytes</taxon>
        <taxon>Trebouxiophyceae</taxon>
        <taxon>Trebouxiophyceae incertae sedis</taxon>
        <taxon>Coccomyxaceae</taxon>
        <taxon>Coccomyxa</taxon>
        <taxon>Coccomyxa subellipsoidea</taxon>
    </lineage>
</organism>
<gene>
    <name evidence="6" type="ORF">COCSUDRAFT_46511</name>
</gene>
<comment type="caution">
    <text evidence="6">The sequence shown here is derived from an EMBL/GenBank/DDBJ whole genome shotgun (WGS) entry which is preliminary data.</text>
</comment>
<evidence type="ECO:0000313" key="6">
    <source>
        <dbReference type="EMBL" id="EIE26138.1"/>
    </source>
</evidence>
<proteinExistence type="inferred from homology"/>
<evidence type="ECO:0000256" key="1">
    <source>
        <dbReference type="ARBA" id="ARBA00001933"/>
    </source>
</evidence>
<evidence type="ECO:0000313" key="7">
    <source>
        <dbReference type="Proteomes" id="UP000007264"/>
    </source>
</evidence>
<dbReference type="RefSeq" id="XP_005650682.1">
    <property type="nucleotide sequence ID" value="XM_005650625.1"/>
</dbReference>
<reference evidence="6 7" key="1">
    <citation type="journal article" date="2012" name="Genome Biol.">
        <title>The genome of the polar eukaryotic microalga coccomyxa subellipsoidea reveals traits of cold adaptation.</title>
        <authorList>
            <person name="Blanc G."/>
            <person name="Agarkova I."/>
            <person name="Grimwood J."/>
            <person name="Kuo A."/>
            <person name="Brueggeman A."/>
            <person name="Dunigan D."/>
            <person name="Gurnon J."/>
            <person name="Ladunga I."/>
            <person name="Lindquist E."/>
            <person name="Lucas S."/>
            <person name="Pangilinan J."/>
            <person name="Proschold T."/>
            <person name="Salamov A."/>
            <person name="Schmutz J."/>
            <person name="Weeks D."/>
            <person name="Yamada T."/>
            <person name="Claverie J.M."/>
            <person name="Grigoriev I."/>
            <person name="Van Etten J."/>
            <person name="Lomsadze A."/>
            <person name="Borodovsky M."/>
        </authorList>
    </citation>
    <scope>NUCLEOTIDE SEQUENCE [LARGE SCALE GENOMIC DNA]</scope>
    <source>
        <strain evidence="6 7">C-169</strain>
    </source>
</reference>
<dbReference type="PIRSF" id="PIRSF006278">
    <property type="entry name" value="ACCD_DCysDesulf"/>
    <property type="match status" value="1"/>
</dbReference>
<dbReference type="GO" id="GO:0019148">
    <property type="term" value="F:D-cysteine desulfhydrase activity"/>
    <property type="evidence" value="ECO:0007669"/>
    <property type="project" value="TreeGrafter"/>
</dbReference>
<sequence>MPALAADGVTDLVTCGGLQSAHTAAVAAACAERGITAHLLVRGERPAVPTGYHMLARMFGRVTYVSRSEYAHRQAMFDKHVARVTDAAGPNASQVRAVHEGAAEPLALLGLIRLVDYLSEPATLGRGPCHLVTDCGTGATAIGLALGVALKGLPWQVHGVMLAGTEEYYERQQAELTAAFHAEFGAGKHWSVLLPDGASTSALPLHWRPRVRPRKFGAVLPGDVATCQEVARDTGILLDPIYSLAAWEAATELAGGAEGSVAMLHSGGMMGLFGLAQRFPDQF</sequence>
<dbReference type="InterPro" id="IPR027278">
    <property type="entry name" value="ACCD_DCysDesulf"/>
</dbReference>
<evidence type="ECO:0000259" key="5">
    <source>
        <dbReference type="Pfam" id="PF00291"/>
    </source>
</evidence>
<dbReference type="AlphaFoldDB" id="I0Z669"/>
<feature type="domain" description="Tryptophan synthase beta chain-like PALP" evidence="5">
    <location>
        <begin position="15"/>
        <end position="267"/>
    </location>
</feature>
<feature type="active site" description="Nucleophile" evidence="4">
    <location>
        <position position="20"/>
    </location>
</feature>
<dbReference type="Pfam" id="PF00291">
    <property type="entry name" value="PALP"/>
    <property type="match status" value="1"/>
</dbReference>
<protein>
    <submittedName>
        <fullName evidence="6">Tryptophan synthase beta subunit-like PLP-dependent enzyme</fullName>
    </submittedName>
</protein>
<dbReference type="Proteomes" id="UP000007264">
    <property type="component" value="Unassembled WGS sequence"/>
</dbReference>
<dbReference type="InterPro" id="IPR001926">
    <property type="entry name" value="TrpB-like_PALP"/>
</dbReference>
<accession>I0Z669</accession>
<dbReference type="GeneID" id="17044142"/>
<comment type="cofactor">
    <cofactor evidence="1">
        <name>pyridoxal 5'-phosphate</name>
        <dbReference type="ChEBI" id="CHEBI:597326"/>
    </cofactor>
</comment>